<evidence type="ECO:0000256" key="1">
    <source>
        <dbReference type="SAM" id="Phobius"/>
    </source>
</evidence>
<keyword evidence="1" id="KW-0472">Membrane</keyword>
<feature type="transmembrane region" description="Helical" evidence="1">
    <location>
        <begin position="78"/>
        <end position="106"/>
    </location>
</feature>
<feature type="transmembrane region" description="Helical" evidence="1">
    <location>
        <begin position="22"/>
        <end position="50"/>
    </location>
</feature>
<keyword evidence="1" id="KW-1133">Transmembrane helix</keyword>
<organism evidence="2">
    <name type="scientific">Hydatigena taeniaeformis</name>
    <name type="common">Feline tapeworm</name>
    <name type="synonym">Taenia taeniaeformis</name>
    <dbReference type="NCBI Taxonomy" id="6205"/>
    <lineage>
        <taxon>Eukaryota</taxon>
        <taxon>Metazoa</taxon>
        <taxon>Spiralia</taxon>
        <taxon>Lophotrochozoa</taxon>
        <taxon>Platyhelminthes</taxon>
        <taxon>Cestoda</taxon>
        <taxon>Eucestoda</taxon>
        <taxon>Cyclophyllidea</taxon>
        <taxon>Taeniidae</taxon>
        <taxon>Hydatigera</taxon>
    </lineage>
</organism>
<evidence type="ECO:0000313" key="2">
    <source>
        <dbReference type="WBParaSite" id="TTAC_0000493301-mRNA-1"/>
    </source>
</evidence>
<reference evidence="2" key="1">
    <citation type="submission" date="2017-02" db="UniProtKB">
        <authorList>
            <consortium name="WormBaseParasite"/>
        </authorList>
    </citation>
    <scope>IDENTIFICATION</scope>
</reference>
<name>A0A0R3WVZ3_HYDTA</name>
<dbReference type="WBParaSite" id="TTAC_0000493301-mRNA-1">
    <property type="protein sequence ID" value="TTAC_0000493301-mRNA-1"/>
    <property type="gene ID" value="TTAC_0000493301"/>
</dbReference>
<keyword evidence="1" id="KW-0812">Transmembrane</keyword>
<accession>A0A0R3WVZ3</accession>
<proteinExistence type="predicted"/>
<sequence length="286" mass="31641">LNATFISVSEQVKEGIGHARPLIYAAVYTPTIILLGILLAYLSIAILHVLEARKTQLFYLDESAAITSSHVCSSRGNLIHAVFFIVFLTITSIFIIVFLPICILFINNGCAYLTDQHGVAQSDYVINSFIASQLWPPLVKQIHNSINNPTTEFLVLPPPKNIINASTVLCGRAMRSARMGFLGAVGWTSFINVSAFLSSEGATNKFIEGEKVLKDEIIQLNLASLIPKDLDKLWKTTQNLTQYFDNIDYQPSIDELSPSRLPLQALTSFADDLEDLLKKIRQLGLA</sequence>
<dbReference type="AlphaFoldDB" id="A0A0R3WVZ3"/>
<protein>
    <submittedName>
        <fullName evidence="2">G_PROTEIN_RECEP_F1_2 domain-containing protein</fullName>
    </submittedName>
</protein>